<comment type="caution">
    <text evidence="3">The sequence shown here is derived from an EMBL/GenBank/DDBJ whole genome shotgun (WGS) entry which is preliminary data.</text>
</comment>
<evidence type="ECO:0000313" key="3">
    <source>
        <dbReference type="EMBL" id="RYP07026.1"/>
    </source>
</evidence>
<protein>
    <recommendedName>
        <fullName evidence="2">Sulfatase N-terminal domain-containing protein</fullName>
    </recommendedName>
</protein>
<dbReference type="AlphaFoldDB" id="A0A4Q4TJ30"/>
<dbReference type="Gene3D" id="3.40.720.10">
    <property type="entry name" value="Alkaline Phosphatase, subunit A"/>
    <property type="match status" value="1"/>
</dbReference>
<evidence type="ECO:0000256" key="1">
    <source>
        <dbReference type="ARBA" id="ARBA00008779"/>
    </source>
</evidence>
<sequence>MQRNQDPPRAYPGDYSTDLVTTASLNFLDEAIPEGKPFFVRVAPIGPHSETINGQFNPTIPADRHKDFFPGLKVSRTDNFNPDTTSGASWIKTLQKLNQTVVDYLDEIYRLRVLSLQAVDELVDSIVRHLEKSLAVLENTYIIYTTDNGFHAGQHRLAPRKTSPFEEGLNIPFIIRGPGVEKGKTASVRTSHVDIAPTIFELAGIPLQGDFDGLPMPVTKAQQEAVKAYKTEHANIEFGEGAFLRVDFQEMALELSTLKSDPGQMVNLYDTSNRGSSSIYGWEAQKLISRLDAFLLTLKTCKGASCCRPWSTLHPKGDVLSFEQAMNPKFDKYYAEDQNKVSFSVCVGGFITEYEGGDGAEAIPRRALRHTSPGSTGGLDVTGPQEHTRTALCWLGPLVILHIPRCAEPEADVTQPPIMSKEQTTIRGKYSAGLGVQVTLQLRHAPLKAPPFAGGYLRR</sequence>
<evidence type="ECO:0000259" key="2">
    <source>
        <dbReference type="Pfam" id="PF00884"/>
    </source>
</evidence>
<gene>
    <name evidence="3" type="ORF">DL764_002785</name>
</gene>
<dbReference type="SUPFAM" id="SSF53649">
    <property type="entry name" value="Alkaline phosphatase-like"/>
    <property type="match status" value="1"/>
</dbReference>
<feature type="domain" description="Sulfatase N-terminal" evidence="2">
    <location>
        <begin position="11"/>
        <end position="205"/>
    </location>
</feature>
<reference evidence="3 4" key="1">
    <citation type="submission" date="2018-06" db="EMBL/GenBank/DDBJ databases">
        <title>Complete Genomes of Monosporascus.</title>
        <authorList>
            <person name="Robinson A.J."/>
            <person name="Natvig D.O."/>
        </authorList>
    </citation>
    <scope>NUCLEOTIDE SEQUENCE [LARGE SCALE GENOMIC DNA]</scope>
    <source>
        <strain evidence="3 4">CBS 110550</strain>
    </source>
</reference>
<keyword evidence="4" id="KW-1185">Reference proteome</keyword>
<name>A0A4Q4TJ30_9PEZI</name>
<accession>A0A4Q4TJ30</accession>
<proteinExistence type="inferred from homology"/>
<dbReference type="STRING" id="155417.A0A4Q4TJ30"/>
<dbReference type="PANTHER" id="PTHR43108:SF8">
    <property type="entry name" value="SD21168P"/>
    <property type="match status" value="1"/>
</dbReference>
<dbReference type="GO" id="GO:0005539">
    <property type="term" value="F:glycosaminoglycan binding"/>
    <property type="evidence" value="ECO:0007669"/>
    <property type="project" value="TreeGrafter"/>
</dbReference>
<dbReference type="Pfam" id="PF00884">
    <property type="entry name" value="Sulfatase"/>
    <property type="match status" value="1"/>
</dbReference>
<dbReference type="GO" id="GO:0008449">
    <property type="term" value="F:N-acetylglucosamine-6-sulfatase activity"/>
    <property type="evidence" value="ECO:0007669"/>
    <property type="project" value="TreeGrafter"/>
</dbReference>
<organism evidence="3 4">
    <name type="scientific">Monosporascus ibericus</name>
    <dbReference type="NCBI Taxonomy" id="155417"/>
    <lineage>
        <taxon>Eukaryota</taxon>
        <taxon>Fungi</taxon>
        <taxon>Dikarya</taxon>
        <taxon>Ascomycota</taxon>
        <taxon>Pezizomycotina</taxon>
        <taxon>Sordariomycetes</taxon>
        <taxon>Xylariomycetidae</taxon>
        <taxon>Xylariales</taxon>
        <taxon>Xylariales incertae sedis</taxon>
        <taxon>Monosporascus</taxon>
    </lineage>
</organism>
<evidence type="ECO:0000313" key="4">
    <source>
        <dbReference type="Proteomes" id="UP000293360"/>
    </source>
</evidence>
<comment type="similarity">
    <text evidence="1">Belongs to the sulfatase family.</text>
</comment>
<dbReference type="PANTHER" id="PTHR43108">
    <property type="entry name" value="N-ACETYLGLUCOSAMINE-6-SULFATASE FAMILY MEMBER"/>
    <property type="match status" value="1"/>
</dbReference>
<dbReference type="EMBL" id="QJNU01000109">
    <property type="protein sequence ID" value="RYP07026.1"/>
    <property type="molecule type" value="Genomic_DNA"/>
</dbReference>
<dbReference type="OrthoDB" id="96314at2759"/>
<dbReference type="Proteomes" id="UP000293360">
    <property type="component" value="Unassembled WGS sequence"/>
</dbReference>
<dbReference type="InterPro" id="IPR000917">
    <property type="entry name" value="Sulfatase_N"/>
</dbReference>
<dbReference type="InterPro" id="IPR017850">
    <property type="entry name" value="Alkaline_phosphatase_core_sf"/>
</dbReference>